<evidence type="ECO:0000313" key="2">
    <source>
        <dbReference type="Proteomes" id="UP000003303"/>
    </source>
</evidence>
<reference evidence="1 2" key="1">
    <citation type="submission" date="2009-04" db="EMBL/GenBank/DDBJ databases">
        <authorList>
            <person name="Sebastian Y."/>
            <person name="Madupu R."/>
            <person name="Durkin A.S."/>
            <person name="Torralba M."/>
            <person name="Methe B."/>
            <person name="Sutton G.G."/>
            <person name="Strausberg R.L."/>
            <person name="Nelson K.E."/>
        </authorList>
    </citation>
    <scope>NUCLEOTIDE SEQUENCE [LARGE SCALE GENOMIC DNA]</scope>
    <source>
        <strain evidence="1 2">60-3</strain>
    </source>
</reference>
<comment type="caution">
    <text evidence="1">The sequence shown here is derived from an EMBL/GenBank/DDBJ whole genome shotgun (WGS) entry which is preliminary data.</text>
</comment>
<organism evidence="1 2">
    <name type="scientific">Porphyromonas uenonis 60-3</name>
    <dbReference type="NCBI Taxonomy" id="596327"/>
    <lineage>
        <taxon>Bacteria</taxon>
        <taxon>Pseudomonadati</taxon>
        <taxon>Bacteroidota</taxon>
        <taxon>Bacteroidia</taxon>
        <taxon>Bacteroidales</taxon>
        <taxon>Porphyromonadaceae</taxon>
        <taxon>Porphyromonas</taxon>
    </lineage>
</organism>
<evidence type="ECO:0000313" key="1">
    <source>
        <dbReference type="EMBL" id="EEK16759.1"/>
    </source>
</evidence>
<dbReference type="Proteomes" id="UP000003303">
    <property type="component" value="Unassembled WGS sequence"/>
</dbReference>
<gene>
    <name evidence="1" type="ORF">PORUE0001_1172</name>
</gene>
<keyword evidence="2" id="KW-1185">Reference proteome</keyword>
<name>C2MBZ4_9PORP</name>
<proteinExistence type="predicted"/>
<protein>
    <submittedName>
        <fullName evidence="1">Uncharacterized protein</fullName>
    </submittedName>
</protein>
<dbReference type="AlphaFoldDB" id="C2MBZ4"/>
<dbReference type="STRING" id="596327.PORUE0001_1172"/>
<accession>C2MBZ4</accession>
<sequence length="63" mass="7148">MFVNNKSPESVTVLSKRKAASSQPHLYLKPGSYSIRVVDKKGNVLYNSKIFLSTRKTKIIELH</sequence>
<dbReference type="EMBL" id="ACLR01000160">
    <property type="protein sequence ID" value="EEK16759.1"/>
    <property type="molecule type" value="Genomic_DNA"/>
</dbReference>